<dbReference type="AlphaFoldDB" id="A0A1D3HZG9"/>
<evidence type="ECO:0000313" key="3">
    <source>
        <dbReference type="EMBL" id="SBQ19235.1"/>
    </source>
</evidence>
<name>A0A1D3HZG9_NEIGO</name>
<protein>
    <submittedName>
        <fullName evidence="2 4">Phage associated protein</fullName>
    </submittedName>
</protein>
<organism evidence="4">
    <name type="scientific">Neisseria gonorrhoeae</name>
    <dbReference type="NCBI Taxonomy" id="485"/>
    <lineage>
        <taxon>Bacteria</taxon>
        <taxon>Pseudomonadati</taxon>
        <taxon>Pseudomonadota</taxon>
        <taxon>Betaproteobacteria</taxon>
        <taxon>Neisseriales</taxon>
        <taxon>Neisseriaceae</taxon>
        <taxon>Neisseria</taxon>
    </lineage>
</organism>
<reference evidence="4" key="2">
    <citation type="submission" date="2018-06" db="EMBL/GenBank/DDBJ databases">
        <authorList>
            <consortium name="Pathogen Informatics"/>
            <person name="Doyle S."/>
        </authorList>
    </citation>
    <scope>NUCLEOTIDE SEQUENCE [LARGE SCALE GENOMIC DNA]</scope>
    <source>
        <strain evidence="4">NCTC11421</strain>
    </source>
</reference>
<dbReference type="EMBL" id="LT591897">
    <property type="protein sequence ID" value="SBQ19235.1"/>
    <property type="molecule type" value="Genomic_DNA"/>
</dbReference>
<evidence type="ECO:0000313" key="4">
    <source>
        <dbReference type="EMBL" id="SUA24103.1"/>
    </source>
</evidence>
<dbReference type="PROSITE" id="PS50943">
    <property type="entry name" value="HTH_CROC1"/>
    <property type="match status" value="1"/>
</dbReference>
<dbReference type="Pfam" id="PF13744">
    <property type="entry name" value="HTH_37"/>
    <property type="match status" value="1"/>
</dbReference>
<accession>A0A1D3HZG9</accession>
<dbReference type="CDD" id="cd00093">
    <property type="entry name" value="HTH_XRE"/>
    <property type="match status" value="1"/>
</dbReference>
<dbReference type="InterPro" id="IPR010982">
    <property type="entry name" value="Lambda_DNA-bd_dom_sf"/>
</dbReference>
<dbReference type="InterPro" id="IPR001387">
    <property type="entry name" value="Cro/C1-type_HTH"/>
</dbReference>
<dbReference type="EMBL" id="UGRI01000001">
    <property type="protein sequence ID" value="SUA24103.1"/>
    <property type="molecule type" value="Genomic_DNA"/>
</dbReference>
<evidence type="ECO:0000313" key="2">
    <source>
        <dbReference type="EMBL" id="SBN20020.1"/>
    </source>
</evidence>
<evidence type="ECO:0000259" key="1">
    <source>
        <dbReference type="PROSITE" id="PS50943"/>
    </source>
</evidence>
<dbReference type="GO" id="GO:0003677">
    <property type="term" value="F:DNA binding"/>
    <property type="evidence" value="ECO:0007669"/>
    <property type="project" value="InterPro"/>
</dbReference>
<sequence>MKPLNFSGGSLDCLRQFPENAKQAAGYQLQEKPENRGRRFGIGGKTLQQIDSGKEIMESQTFASVFDALCDTPAEAANMRLRAGLMMHIADTVRENGWTQKQAAEHCGLTRPRINDLLNGKIDKFSLDALVNINAGLGQCISLSFAPA</sequence>
<dbReference type="InterPro" id="IPR039554">
    <property type="entry name" value="HigA2-like_HTH"/>
</dbReference>
<gene>
    <name evidence="4" type="ORF">NCTC11421_02093</name>
    <name evidence="3" type="ORF">WHOF_00542C</name>
    <name evidence="2" type="ORF">WHOF_01752</name>
</gene>
<dbReference type="Proteomes" id="UP000239837">
    <property type="component" value="Chromosome"/>
</dbReference>
<dbReference type="Gene3D" id="1.10.260.40">
    <property type="entry name" value="lambda repressor-like DNA-binding domains"/>
    <property type="match status" value="1"/>
</dbReference>
<dbReference type="SUPFAM" id="SSF47413">
    <property type="entry name" value="lambda repressor-like DNA-binding domains"/>
    <property type="match status" value="1"/>
</dbReference>
<dbReference type="SMR" id="A0A1D3HZG9"/>
<dbReference type="EMBL" id="FLKW01000029">
    <property type="protein sequence ID" value="SBN20020.1"/>
    <property type="molecule type" value="Genomic_DNA"/>
</dbReference>
<feature type="domain" description="HTH cro/C1-type" evidence="1">
    <location>
        <begin position="95"/>
        <end position="133"/>
    </location>
</feature>
<proteinExistence type="predicted"/>
<reference evidence="3" key="1">
    <citation type="submission" date="2016-06" db="EMBL/GenBank/DDBJ databases">
        <authorList>
            <consortium name="Pathogen Informatics"/>
        </authorList>
    </citation>
    <scope>NUCLEOTIDE SEQUENCE</scope>
    <source>
        <strain evidence="2">WHO F</strain>
    </source>
</reference>